<dbReference type="InterPro" id="IPR036942">
    <property type="entry name" value="Beta-barrel_TonB_sf"/>
</dbReference>
<evidence type="ECO:0000259" key="9">
    <source>
        <dbReference type="Pfam" id="PF07715"/>
    </source>
</evidence>
<evidence type="ECO:0000256" key="2">
    <source>
        <dbReference type="ARBA" id="ARBA00022448"/>
    </source>
</evidence>
<evidence type="ECO:0000313" key="12">
    <source>
        <dbReference type="Proteomes" id="UP001597118"/>
    </source>
</evidence>
<keyword evidence="11" id="KW-0675">Receptor</keyword>
<evidence type="ECO:0000259" key="10">
    <source>
        <dbReference type="Pfam" id="PF14905"/>
    </source>
</evidence>
<feature type="domain" description="TonB-dependent receptor plug" evidence="9">
    <location>
        <begin position="118"/>
        <end position="208"/>
    </location>
</feature>
<dbReference type="SUPFAM" id="SSF49464">
    <property type="entry name" value="Carboxypeptidase regulatory domain-like"/>
    <property type="match status" value="1"/>
</dbReference>
<dbReference type="InterPro" id="IPR037066">
    <property type="entry name" value="Plug_dom_sf"/>
</dbReference>
<comment type="caution">
    <text evidence="11">The sequence shown here is derived from an EMBL/GenBank/DDBJ whole genome shotgun (WGS) entry which is preliminary data.</text>
</comment>
<organism evidence="11 12">
    <name type="scientific">Pseudopedobacter beijingensis</name>
    <dbReference type="NCBI Taxonomy" id="1207056"/>
    <lineage>
        <taxon>Bacteria</taxon>
        <taxon>Pseudomonadati</taxon>
        <taxon>Bacteroidota</taxon>
        <taxon>Sphingobacteriia</taxon>
        <taxon>Sphingobacteriales</taxon>
        <taxon>Sphingobacteriaceae</taxon>
        <taxon>Pseudopedobacter</taxon>
    </lineage>
</organism>
<evidence type="ECO:0000256" key="7">
    <source>
        <dbReference type="PROSITE-ProRule" id="PRU01360"/>
    </source>
</evidence>
<dbReference type="Pfam" id="PF13715">
    <property type="entry name" value="CarbopepD_reg_2"/>
    <property type="match status" value="1"/>
</dbReference>
<proteinExistence type="inferred from homology"/>
<gene>
    <name evidence="11" type="ORF">ACFSAH_03005</name>
</gene>
<dbReference type="Pfam" id="PF14905">
    <property type="entry name" value="OMP_b-brl_3"/>
    <property type="match status" value="1"/>
</dbReference>
<dbReference type="RefSeq" id="WP_379661212.1">
    <property type="nucleotide sequence ID" value="NZ_JBHUDG010000003.1"/>
</dbReference>
<dbReference type="Proteomes" id="UP001597118">
    <property type="component" value="Unassembled WGS sequence"/>
</dbReference>
<feature type="region of interest" description="Disordered" evidence="8">
    <location>
        <begin position="789"/>
        <end position="815"/>
    </location>
</feature>
<dbReference type="Gene3D" id="2.40.170.20">
    <property type="entry name" value="TonB-dependent receptor, beta-barrel domain"/>
    <property type="match status" value="1"/>
</dbReference>
<reference evidence="12" key="1">
    <citation type="journal article" date="2019" name="Int. J. Syst. Evol. Microbiol.">
        <title>The Global Catalogue of Microorganisms (GCM) 10K type strain sequencing project: providing services to taxonomists for standard genome sequencing and annotation.</title>
        <authorList>
            <consortium name="The Broad Institute Genomics Platform"/>
            <consortium name="The Broad Institute Genome Sequencing Center for Infectious Disease"/>
            <person name="Wu L."/>
            <person name="Ma J."/>
        </authorList>
    </citation>
    <scope>NUCLEOTIDE SEQUENCE [LARGE SCALE GENOMIC DNA]</scope>
    <source>
        <strain evidence="12">CCUG 53762</strain>
    </source>
</reference>
<protein>
    <submittedName>
        <fullName evidence="11">TonB-dependent receptor domain-containing protein</fullName>
    </submittedName>
</protein>
<dbReference type="SUPFAM" id="SSF56935">
    <property type="entry name" value="Porins"/>
    <property type="match status" value="1"/>
</dbReference>
<evidence type="ECO:0000256" key="5">
    <source>
        <dbReference type="ARBA" id="ARBA00023136"/>
    </source>
</evidence>
<dbReference type="InterPro" id="IPR041700">
    <property type="entry name" value="OMP_b-brl_3"/>
</dbReference>
<comment type="subcellular location">
    <subcellularLocation>
        <location evidence="1 7">Cell outer membrane</location>
        <topology evidence="1 7">Multi-pass membrane protein</topology>
    </subcellularLocation>
</comment>
<keyword evidence="6 7" id="KW-0998">Cell outer membrane</keyword>
<evidence type="ECO:0000256" key="8">
    <source>
        <dbReference type="SAM" id="MobiDB-lite"/>
    </source>
</evidence>
<keyword evidence="2 7" id="KW-0813">Transport</keyword>
<dbReference type="EMBL" id="JBHUDG010000003">
    <property type="protein sequence ID" value="MFD1628827.1"/>
    <property type="molecule type" value="Genomic_DNA"/>
</dbReference>
<keyword evidence="12" id="KW-1185">Reference proteome</keyword>
<accession>A0ABW4I8U0</accession>
<feature type="compositionally biased region" description="Basic and acidic residues" evidence="8">
    <location>
        <begin position="798"/>
        <end position="807"/>
    </location>
</feature>
<dbReference type="Gene3D" id="2.60.40.1120">
    <property type="entry name" value="Carboxypeptidase-like, regulatory domain"/>
    <property type="match status" value="1"/>
</dbReference>
<dbReference type="InterPro" id="IPR012910">
    <property type="entry name" value="Plug_dom"/>
</dbReference>
<dbReference type="PROSITE" id="PS52016">
    <property type="entry name" value="TONB_DEPENDENT_REC_3"/>
    <property type="match status" value="1"/>
</dbReference>
<dbReference type="PANTHER" id="PTHR40980">
    <property type="entry name" value="PLUG DOMAIN-CONTAINING PROTEIN"/>
    <property type="match status" value="1"/>
</dbReference>
<dbReference type="PANTHER" id="PTHR40980:SF4">
    <property type="entry name" value="TONB-DEPENDENT RECEPTOR-LIKE BETA-BARREL DOMAIN-CONTAINING PROTEIN"/>
    <property type="match status" value="1"/>
</dbReference>
<dbReference type="InterPro" id="IPR039426">
    <property type="entry name" value="TonB-dep_rcpt-like"/>
</dbReference>
<evidence type="ECO:0000256" key="1">
    <source>
        <dbReference type="ARBA" id="ARBA00004571"/>
    </source>
</evidence>
<keyword evidence="3 7" id="KW-1134">Transmembrane beta strand</keyword>
<dbReference type="Pfam" id="PF07715">
    <property type="entry name" value="Plug"/>
    <property type="match status" value="1"/>
</dbReference>
<dbReference type="Gene3D" id="2.170.130.10">
    <property type="entry name" value="TonB-dependent receptor, plug domain"/>
    <property type="match status" value="1"/>
</dbReference>
<evidence type="ECO:0000256" key="4">
    <source>
        <dbReference type="ARBA" id="ARBA00022692"/>
    </source>
</evidence>
<evidence type="ECO:0000256" key="6">
    <source>
        <dbReference type="ARBA" id="ARBA00023237"/>
    </source>
</evidence>
<comment type="similarity">
    <text evidence="7">Belongs to the TonB-dependent receptor family.</text>
</comment>
<sequence>MTSGKASSGNFSLKGKVIDASTNEIIDFATVALYKSNNDKPLANTQTDLEGQFSFQNLTKGEYKITVNFIGYTPFQKVVQLNGNLQLGNLTLKQSANSVLKEVLVTGTKDVIQLGIDRKVFNADQSLATQGGSASDLLATIPSVQVDLDGNVSLRGTNNVKVLIDGKPSTFSGSDISSVLQALPANAIEKVELITNPSSKYEAEGQSGIINIVLKRSKNAGFNGNASLASGRLENHNAGLALNYRNLKWNFSGNYNYKEGNRDGSGYNSTSFLKPTTTPFTSSNLISKRFNRNHVLKLGTDYFFTPNTSIGLSTNLNIRDQKKSENSDQLFYDINNELTDRGPGFNGGNENTNGYDLNMDFSHKFKKKGEELSANFSYGNRKEGEYQSIVQQFFDLNDQPSSSKTGMDRVNDITRKDHNYNIQIDYTYPLSKNSKLEAGYRSILRYNQENQVSDTLLLGSNLYDRDYNLSNLFELQDMVHAVYSSYQNQLTESFGIQAGLRAEQAYLNTDISGLDKNQVFQTSKGKLDYLRVYPSIFLTQKLKGDHQLQLSYSRRVNRPRGWQVNPFPNVADRYNIRIGNPNLKPEDIHSYEFSYAKFWRLVTFTSSVYFRQVNDVIQSIRAENPDENGGTISKFYNIARSRSAGLELISRASISKTWNITGNLNFFKTAFKGDESLGINDNDGFNWNGNVNSTLNITKQLAAQANFFYMAPRTLSQGKTQSMQSLDAGLKYDLLAKKVSLGFNVQDILDSRKFGMHTNNLNFIQDFERRRMGRMYNFSINYRFGKTDMTNSNRKGKKSDERERPAGNDEDMGGF</sequence>
<evidence type="ECO:0000256" key="3">
    <source>
        <dbReference type="ARBA" id="ARBA00022452"/>
    </source>
</evidence>
<feature type="domain" description="Outer membrane protein beta-barrel" evidence="10">
    <location>
        <begin position="363"/>
        <end position="782"/>
    </location>
</feature>
<evidence type="ECO:0000313" key="11">
    <source>
        <dbReference type="EMBL" id="MFD1628827.1"/>
    </source>
</evidence>
<dbReference type="InterPro" id="IPR008969">
    <property type="entry name" value="CarboxyPept-like_regulatory"/>
</dbReference>
<name>A0ABW4I8U0_9SPHI</name>
<keyword evidence="4 7" id="KW-0812">Transmembrane</keyword>
<keyword evidence="5 7" id="KW-0472">Membrane</keyword>